<feature type="domain" description="Beta-lactamase-related" evidence="2">
    <location>
        <begin position="53"/>
        <end position="391"/>
    </location>
</feature>
<feature type="transmembrane region" description="Helical" evidence="1">
    <location>
        <begin position="21"/>
        <end position="45"/>
    </location>
</feature>
<evidence type="ECO:0000259" key="2">
    <source>
        <dbReference type="Pfam" id="PF00144"/>
    </source>
</evidence>
<dbReference type="AlphaFoldDB" id="A0A1M6HNY2"/>
<dbReference type="InterPro" id="IPR050491">
    <property type="entry name" value="AmpC-like"/>
</dbReference>
<dbReference type="InterPro" id="IPR001466">
    <property type="entry name" value="Beta-lactam-related"/>
</dbReference>
<sequence length="421" mass="47893">MTTKHNHNKKTDGYARRLPTIFINLDNLMKLILNLFFCLFLLNLFGQQTNKIDKTINSFMNKWEIEGLSIAIINAGDLVYTKGYGYSNITTKEKVTPKHKFRIGSISKSITAVTIFTLMEEGKLSLSDKVFGKNGILNDSPYLKILDQRILEINVQQLLEHTAGWGKNKSFDPMFKNQLVSDSLHLGRSPTPKDVIIYMLQNHYLDNAPGSKFMYSNLGYCILGRVIEKLTGLDYENAVKKQVLSPLKMFDTKIGDSKNSGKNESVYYSEDSYISSSAFYPFQEKVKPEYGGFDLSLLDSCGGWTSSVIVLAKLICALDGYTNRKDIVLPQSLNTMFAASLENSNYAKGWFVDTHKNWWHNGSLIGSYGMMAKINDGRGWVILMNNNIWNNKKFYKDVDKLLFKPTKKLAFSKLINNFTNY</sequence>
<keyword evidence="1" id="KW-0472">Membrane</keyword>
<dbReference type="Proteomes" id="UP000184432">
    <property type="component" value="Unassembled WGS sequence"/>
</dbReference>
<dbReference type="EMBL" id="FQYP01000006">
    <property type="protein sequence ID" value="SHJ23836.1"/>
    <property type="molecule type" value="Genomic_DNA"/>
</dbReference>
<dbReference type="SUPFAM" id="SSF56601">
    <property type="entry name" value="beta-lactamase/transpeptidase-like"/>
    <property type="match status" value="1"/>
</dbReference>
<organism evidence="3 4">
    <name type="scientific">Aquimarina spongiae</name>
    <dbReference type="NCBI Taxonomy" id="570521"/>
    <lineage>
        <taxon>Bacteria</taxon>
        <taxon>Pseudomonadati</taxon>
        <taxon>Bacteroidota</taxon>
        <taxon>Flavobacteriia</taxon>
        <taxon>Flavobacteriales</taxon>
        <taxon>Flavobacteriaceae</taxon>
        <taxon>Aquimarina</taxon>
    </lineage>
</organism>
<dbReference type="STRING" id="570521.SAMN04488508_106381"/>
<keyword evidence="1" id="KW-0812">Transmembrane</keyword>
<accession>A0A1M6HNY2</accession>
<dbReference type="OrthoDB" id="9793489at2"/>
<dbReference type="PANTHER" id="PTHR46825:SF9">
    <property type="entry name" value="BETA-LACTAMASE-RELATED DOMAIN-CONTAINING PROTEIN"/>
    <property type="match status" value="1"/>
</dbReference>
<evidence type="ECO:0000256" key="1">
    <source>
        <dbReference type="SAM" id="Phobius"/>
    </source>
</evidence>
<dbReference type="InterPro" id="IPR012338">
    <property type="entry name" value="Beta-lactam/transpept-like"/>
</dbReference>
<keyword evidence="1" id="KW-1133">Transmembrane helix</keyword>
<dbReference type="Pfam" id="PF00144">
    <property type="entry name" value="Beta-lactamase"/>
    <property type="match status" value="1"/>
</dbReference>
<dbReference type="Gene3D" id="3.40.710.10">
    <property type="entry name" value="DD-peptidase/beta-lactamase superfamily"/>
    <property type="match status" value="1"/>
</dbReference>
<gene>
    <name evidence="3" type="ORF">SAMN04488508_106381</name>
</gene>
<evidence type="ECO:0000313" key="4">
    <source>
        <dbReference type="Proteomes" id="UP000184432"/>
    </source>
</evidence>
<reference evidence="4" key="1">
    <citation type="submission" date="2016-11" db="EMBL/GenBank/DDBJ databases">
        <authorList>
            <person name="Varghese N."/>
            <person name="Submissions S."/>
        </authorList>
    </citation>
    <scope>NUCLEOTIDE SEQUENCE [LARGE SCALE GENOMIC DNA]</scope>
    <source>
        <strain evidence="4">DSM 22623</strain>
    </source>
</reference>
<name>A0A1M6HNY2_9FLAO</name>
<evidence type="ECO:0000313" key="3">
    <source>
        <dbReference type="EMBL" id="SHJ23836.1"/>
    </source>
</evidence>
<keyword evidence="4" id="KW-1185">Reference proteome</keyword>
<protein>
    <submittedName>
        <fullName evidence="3">CubicO group peptidase, beta-lactamase class C family</fullName>
    </submittedName>
</protein>
<proteinExistence type="predicted"/>
<dbReference type="PANTHER" id="PTHR46825">
    <property type="entry name" value="D-ALANYL-D-ALANINE-CARBOXYPEPTIDASE/ENDOPEPTIDASE AMPH"/>
    <property type="match status" value="1"/>
</dbReference>